<gene>
    <name evidence="2" type="ORF">EV688_109123</name>
</gene>
<evidence type="ECO:0000313" key="2">
    <source>
        <dbReference type="EMBL" id="TCO75399.1"/>
    </source>
</evidence>
<name>A0A4R2KVZ5_9GAMM</name>
<proteinExistence type="predicted"/>
<dbReference type="EMBL" id="SLWX01000009">
    <property type="protein sequence ID" value="TCO75399.1"/>
    <property type="molecule type" value="Genomic_DNA"/>
</dbReference>
<dbReference type="InterPro" id="IPR012338">
    <property type="entry name" value="Beta-lactam/transpept-like"/>
</dbReference>
<dbReference type="Pfam" id="PF00144">
    <property type="entry name" value="Beta-lactamase"/>
    <property type="match status" value="1"/>
</dbReference>
<comment type="caution">
    <text evidence="2">The sequence shown here is derived from an EMBL/GenBank/DDBJ whole genome shotgun (WGS) entry which is preliminary data.</text>
</comment>
<dbReference type="PANTHER" id="PTHR43283">
    <property type="entry name" value="BETA-LACTAMASE-RELATED"/>
    <property type="match status" value="1"/>
</dbReference>
<dbReference type="Gene3D" id="3.40.710.10">
    <property type="entry name" value="DD-peptidase/beta-lactamase superfamily"/>
    <property type="match status" value="1"/>
</dbReference>
<feature type="domain" description="Beta-lactamase-related" evidence="1">
    <location>
        <begin position="150"/>
        <end position="426"/>
    </location>
</feature>
<dbReference type="AlphaFoldDB" id="A0A4R2KVZ5"/>
<dbReference type="RefSeq" id="WP_117318188.1">
    <property type="nucleotide sequence ID" value="NZ_QQSW01000011.1"/>
</dbReference>
<protein>
    <recommendedName>
        <fullName evidence="1">Beta-lactamase-related domain-containing protein</fullName>
    </recommendedName>
</protein>
<sequence>MVKLKVFLLSLVLAGLAWFVWQVHVATQVAVGYSAKQLCSGVFVSAMPRDFVVTRDILPRMAILGPALGLLSLEVDEARGEARASLLAASAVAGYQSPARGCTLHLPGNAPAGAAPVANPQKRPQPHSPFVFAKSAPLMAALDAAFIEPAEGDRQTLAMLVAHRGSVIAERYAAPVTAATPLQGWSMNKSLLATWVALLVEEGRLRLDQPVAPRLRELGASRDLVAAVSPQLTLEHLLRMRSGFDFEERYEPGSDATRMLYRDHAMWQSAPRSGHAHAPGARFNYSSGDANLTAAIWQSALPVDRYEEWLATAFSLPLGLSSLVAEADASGVQVGSSYAFLSARDWLTVGQLWLDAWHGRSALLSQAWQRAAVTPTGDDGSYGRSFWLNSDGEAFPGLPETLFYAGGNAGQYVLVLPEQELVVVRLGLSDASVDTGVPAFLTALVEGLTNDVVDGAAGARARAGALR</sequence>
<dbReference type="SUPFAM" id="SSF56601">
    <property type="entry name" value="beta-lactamase/transpeptidase-like"/>
    <property type="match status" value="1"/>
</dbReference>
<dbReference type="Proteomes" id="UP000294980">
    <property type="component" value="Unassembled WGS sequence"/>
</dbReference>
<accession>A0A4R2KVZ5</accession>
<keyword evidence="3" id="KW-1185">Reference proteome</keyword>
<dbReference type="InterPro" id="IPR050789">
    <property type="entry name" value="Diverse_Enzym_Activities"/>
</dbReference>
<dbReference type="OrthoDB" id="119951at2"/>
<dbReference type="PANTHER" id="PTHR43283:SF7">
    <property type="entry name" value="BETA-LACTAMASE-RELATED DOMAIN-CONTAINING PROTEIN"/>
    <property type="match status" value="1"/>
</dbReference>
<reference evidence="2 3" key="1">
    <citation type="submission" date="2019-03" db="EMBL/GenBank/DDBJ databases">
        <title>Genomic Encyclopedia of Type Strains, Phase IV (KMG-IV): sequencing the most valuable type-strain genomes for metagenomic binning, comparative biology and taxonomic classification.</title>
        <authorList>
            <person name="Goeker M."/>
        </authorList>
    </citation>
    <scope>NUCLEOTIDE SEQUENCE [LARGE SCALE GENOMIC DNA]</scope>
    <source>
        <strain evidence="2 3">DSM 23344</strain>
    </source>
</reference>
<evidence type="ECO:0000259" key="1">
    <source>
        <dbReference type="Pfam" id="PF00144"/>
    </source>
</evidence>
<organism evidence="2 3">
    <name type="scientific">Chromatocurvus halotolerans</name>
    <dbReference type="NCBI Taxonomy" id="1132028"/>
    <lineage>
        <taxon>Bacteria</taxon>
        <taxon>Pseudomonadati</taxon>
        <taxon>Pseudomonadota</taxon>
        <taxon>Gammaproteobacteria</taxon>
        <taxon>Cellvibrionales</taxon>
        <taxon>Halieaceae</taxon>
        <taxon>Chromatocurvus</taxon>
    </lineage>
</organism>
<evidence type="ECO:0000313" key="3">
    <source>
        <dbReference type="Proteomes" id="UP000294980"/>
    </source>
</evidence>
<dbReference type="InterPro" id="IPR001466">
    <property type="entry name" value="Beta-lactam-related"/>
</dbReference>